<dbReference type="AlphaFoldDB" id="A0A1C3NV10"/>
<keyword evidence="2" id="KW-1185">Reference proteome</keyword>
<evidence type="ECO:0008006" key="3">
    <source>
        <dbReference type="Google" id="ProtNLM"/>
    </source>
</evidence>
<proteinExistence type="predicted"/>
<reference evidence="2" key="1">
    <citation type="submission" date="2016-02" db="EMBL/GenBank/DDBJ databases">
        <authorList>
            <person name="Wibberg D."/>
        </authorList>
    </citation>
    <scope>NUCLEOTIDE SEQUENCE [LARGE SCALE GENOMIC DNA]</scope>
</reference>
<sequence length="108" mass="12116">MTPVPRRTTFTTRMTLLLVVICVLVLTLAYPLRLYLRQQSQIDELAAHNAEQRKRVEALKTKVAGYDDPAWAQDEARVRLHYTRPGEKVYLVPAASATSAPTPPATAR</sequence>
<protein>
    <recommendedName>
        <fullName evidence="3">Septum formation initiator</fullName>
    </recommendedName>
</protein>
<evidence type="ECO:0000313" key="1">
    <source>
        <dbReference type="EMBL" id="SBW19274.1"/>
    </source>
</evidence>
<organism evidence="1 2">
    <name type="scientific">Candidatus Protofrankia californiensis</name>
    <dbReference type="NCBI Taxonomy" id="1839754"/>
    <lineage>
        <taxon>Bacteria</taxon>
        <taxon>Bacillati</taxon>
        <taxon>Actinomycetota</taxon>
        <taxon>Actinomycetes</taxon>
        <taxon>Frankiales</taxon>
        <taxon>Frankiaceae</taxon>
        <taxon>Protofrankia</taxon>
    </lineage>
</organism>
<dbReference type="EMBL" id="FLUV01000487">
    <property type="protein sequence ID" value="SBW19274.1"/>
    <property type="molecule type" value="Genomic_DNA"/>
</dbReference>
<dbReference type="Pfam" id="PF04977">
    <property type="entry name" value="DivIC"/>
    <property type="match status" value="1"/>
</dbReference>
<dbReference type="InterPro" id="IPR007060">
    <property type="entry name" value="FtsL/DivIC"/>
</dbReference>
<evidence type="ECO:0000313" key="2">
    <source>
        <dbReference type="Proteomes" id="UP000199013"/>
    </source>
</evidence>
<dbReference type="Proteomes" id="UP000199013">
    <property type="component" value="Unassembled WGS sequence"/>
</dbReference>
<name>A0A1C3NV10_9ACTN</name>
<gene>
    <name evidence="1" type="ORF">FDG2_1157</name>
</gene>
<accession>A0A1C3NV10</accession>